<dbReference type="EMBL" id="PKSM01000556">
    <property type="protein sequence ID" value="POV93886.1"/>
    <property type="molecule type" value="Genomic_DNA"/>
</dbReference>
<dbReference type="InterPro" id="IPR002423">
    <property type="entry name" value="Cpn60/GroEL/TCP-1"/>
</dbReference>
<dbReference type="GO" id="GO:0051082">
    <property type="term" value="F:unfolded protein binding"/>
    <property type="evidence" value="ECO:0007669"/>
    <property type="project" value="InterPro"/>
</dbReference>
<evidence type="ECO:0000256" key="2">
    <source>
        <dbReference type="ARBA" id="ARBA00022741"/>
    </source>
</evidence>
<keyword evidence="4" id="KW-0143">Chaperone</keyword>
<feature type="region of interest" description="Disordered" evidence="5">
    <location>
        <begin position="1"/>
        <end position="22"/>
    </location>
</feature>
<dbReference type="GO" id="GO:0005832">
    <property type="term" value="C:chaperonin-containing T-complex"/>
    <property type="evidence" value="ECO:0007669"/>
    <property type="project" value="UniProtKB-ARBA"/>
</dbReference>
<sequence length="312" mass="34788">MAIFSEGSVDTHKLSGPNPVVIQSSRQTQPTVILYCIPVKPDPHPFQPFRSTFPFFQKNSSRSIVMSSVELINPKAETIRRAQALQVNITGAIGLANVVRSNLGPRGTLKMLVDGAGNIKMTKFGETLKQAERYQRRSSSKKVAKTESLKFLEEFKHTIPGGGTDQTILHSIARTALSTKLNLKLANKLSERCSRCSFGNSEVNSGFFYSCRTTRKTSRSERKFIDNRVKKIIELKRRILAKAGILALRRAKRRNMERLQLACGGVAQNSVDDLDASVLGYAGLVYEHTLGEEKFTFVEEVREPKSVTLLIK</sequence>
<dbReference type="GO" id="GO:0140662">
    <property type="term" value="F:ATP-dependent protein folding chaperone"/>
    <property type="evidence" value="ECO:0007669"/>
    <property type="project" value="InterPro"/>
</dbReference>
<reference evidence="7" key="3">
    <citation type="journal article" date="2018" name="Mol. Plant Microbe Interact.">
        <title>Genome sequence resources for the wheat stripe rust pathogen (Puccinia striiformis f. sp. tritici) and the barley stripe rust pathogen (Puccinia striiformis f. sp. hordei).</title>
        <authorList>
            <person name="Xia C."/>
            <person name="Wang M."/>
            <person name="Yin C."/>
            <person name="Cornejo O.E."/>
            <person name="Hulbert S.H."/>
            <person name="Chen X."/>
        </authorList>
    </citation>
    <scope>NUCLEOTIDE SEQUENCE [LARGE SCALE GENOMIC DNA]</scope>
    <source>
        <strain evidence="7">93TX-2</strain>
    </source>
</reference>
<gene>
    <name evidence="6" type="ORF">PSHT_16565</name>
</gene>
<evidence type="ECO:0000313" key="6">
    <source>
        <dbReference type="EMBL" id="POV93886.1"/>
    </source>
</evidence>
<dbReference type="GO" id="GO:0016887">
    <property type="term" value="F:ATP hydrolysis activity"/>
    <property type="evidence" value="ECO:0007669"/>
    <property type="project" value="InterPro"/>
</dbReference>
<evidence type="ECO:0000256" key="1">
    <source>
        <dbReference type="ARBA" id="ARBA00008020"/>
    </source>
</evidence>
<dbReference type="Proteomes" id="UP000238274">
    <property type="component" value="Unassembled WGS sequence"/>
</dbReference>
<feature type="non-terminal residue" evidence="6">
    <location>
        <position position="312"/>
    </location>
</feature>
<accession>A0A2S4U9I8</accession>
<dbReference type="Gene3D" id="3.50.7.10">
    <property type="entry name" value="GroEL"/>
    <property type="match status" value="1"/>
</dbReference>
<keyword evidence="2" id="KW-0547">Nucleotide-binding</keyword>
<dbReference type="AlphaFoldDB" id="A0A2S4U9I8"/>
<dbReference type="OrthoDB" id="10052040at2759"/>
<evidence type="ECO:0000256" key="5">
    <source>
        <dbReference type="SAM" id="MobiDB-lite"/>
    </source>
</evidence>
<dbReference type="SUPFAM" id="SSF48592">
    <property type="entry name" value="GroEL equatorial domain-like"/>
    <property type="match status" value="1"/>
</dbReference>
<organism evidence="6 7">
    <name type="scientific">Puccinia striiformis</name>
    <dbReference type="NCBI Taxonomy" id="27350"/>
    <lineage>
        <taxon>Eukaryota</taxon>
        <taxon>Fungi</taxon>
        <taxon>Dikarya</taxon>
        <taxon>Basidiomycota</taxon>
        <taxon>Pucciniomycotina</taxon>
        <taxon>Pucciniomycetes</taxon>
        <taxon>Pucciniales</taxon>
        <taxon>Pucciniaceae</taxon>
        <taxon>Puccinia</taxon>
    </lineage>
</organism>
<dbReference type="Gene3D" id="1.10.560.10">
    <property type="entry name" value="GroEL-like equatorial domain"/>
    <property type="match status" value="1"/>
</dbReference>
<dbReference type="InterPro" id="IPR027413">
    <property type="entry name" value="GROEL-like_equatorial_sf"/>
</dbReference>
<comment type="similarity">
    <text evidence="1">Belongs to the TCP-1 chaperonin family.</text>
</comment>
<proteinExistence type="inferred from homology"/>
<comment type="caution">
    <text evidence="6">The sequence shown here is derived from an EMBL/GenBank/DDBJ whole genome shotgun (WGS) entry which is preliminary data.</text>
</comment>
<dbReference type="PROSITE" id="PS00750">
    <property type="entry name" value="TCP1_1"/>
    <property type="match status" value="1"/>
</dbReference>
<reference evidence="7" key="2">
    <citation type="journal article" date="2018" name="BMC Genomics">
        <title>Genomic insights into host adaptation between the wheat stripe rust pathogen (Puccinia striiformis f. sp. tritici) and the barley stripe rust pathogen (Puccinia striiformis f. sp. hordei).</title>
        <authorList>
            <person name="Xia C."/>
            <person name="Wang M."/>
            <person name="Yin C."/>
            <person name="Cornejo O.E."/>
            <person name="Hulbert S.H."/>
            <person name="Chen X."/>
        </authorList>
    </citation>
    <scope>NUCLEOTIDE SEQUENCE [LARGE SCALE GENOMIC DNA]</scope>
    <source>
        <strain evidence="7">93TX-2</strain>
    </source>
</reference>
<dbReference type="VEuPathDB" id="FungiDB:PSTT_14915"/>
<dbReference type="VEuPathDB" id="FungiDB:PSHT_16565"/>
<protein>
    <submittedName>
        <fullName evidence="6">Uncharacterized protein</fullName>
    </submittedName>
</protein>
<evidence type="ECO:0000313" key="7">
    <source>
        <dbReference type="Proteomes" id="UP000238274"/>
    </source>
</evidence>
<dbReference type="InterPro" id="IPR017998">
    <property type="entry name" value="Chaperone_TCP-1"/>
</dbReference>
<dbReference type="InterPro" id="IPR002194">
    <property type="entry name" value="Chaperonin_TCP-1_CS"/>
</dbReference>
<keyword evidence="7" id="KW-1185">Reference proteome</keyword>
<dbReference type="PANTHER" id="PTHR11353">
    <property type="entry name" value="CHAPERONIN"/>
    <property type="match status" value="1"/>
</dbReference>
<evidence type="ECO:0000256" key="4">
    <source>
        <dbReference type="ARBA" id="ARBA00023186"/>
    </source>
</evidence>
<keyword evidence="3" id="KW-0067">ATP-binding</keyword>
<dbReference type="Pfam" id="PF00118">
    <property type="entry name" value="Cpn60_TCP1"/>
    <property type="match status" value="1"/>
</dbReference>
<name>A0A2S4U9I8_9BASI</name>
<dbReference type="GO" id="GO:0005524">
    <property type="term" value="F:ATP binding"/>
    <property type="evidence" value="ECO:0007669"/>
    <property type="project" value="UniProtKB-KW"/>
</dbReference>
<dbReference type="SUPFAM" id="SSF52029">
    <property type="entry name" value="GroEL apical domain-like"/>
    <property type="match status" value="1"/>
</dbReference>
<reference evidence="6 7" key="1">
    <citation type="submission" date="2017-12" db="EMBL/GenBank/DDBJ databases">
        <title>Gene loss provides genomic basis for host adaptation in cereal stripe rust fungi.</title>
        <authorList>
            <person name="Xia C."/>
        </authorList>
    </citation>
    <scope>NUCLEOTIDE SEQUENCE [LARGE SCALE GENOMIC DNA]</scope>
    <source>
        <strain evidence="6 7">93TX-2</strain>
    </source>
</reference>
<evidence type="ECO:0000256" key="3">
    <source>
        <dbReference type="ARBA" id="ARBA00022840"/>
    </source>
</evidence>
<dbReference type="InterPro" id="IPR027409">
    <property type="entry name" value="GroEL-like_apical_dom_sf"/>
</dbReference>